<evidence type="ECO:0000313" key="3">
    <source>
        <dbReference type="Proteomes" id="UP000315434"/>
    </source>
</evidence>
<dbReference type="EMBL" id="SGNY01000003">
    <property type="protein sequence ID" value="TRB00542.1"/>
    <property type="molecule type" value="Genomic_DNA"/>
</dbReference>
<feature type="compositionally biased region" description="Basic and acidic residues" evidence="1">
    <location>
        <begin position="36"/>
        <end position="58"/>
    </location>
</feature>
<evidence type="ECO:0000313" key="2">
    <source>
        <dbReference type="EMBL" id="TRB00542.1"/>
    </source>
</evidence>
<protein>
    <submittedName>
        <fullName evidence="2">Uncharacterized protein</fullName>
    </submittedName>
</protein>
<dbReference type="RefSeq" id="WP_142841109.1">
    <property type="nucleotide sequence ID" value="NZ_SGNY01000003.1"/>
</dbReference>
<evidence type="ECO:0000256" key="1">
    <source>
        <dbReference type="SAM" id="MobiDB-lite"/>
    </source>
</evidence>
<gene>
    <name evidence="2" type="ORF">EXN68_12655</name>
</gene>
<feature type="region of interest" description="Disordered" evidence="1">
    <location>
        <begin position="1"/>
        <end position="88"/>
    </location>
</feature>
<comment type="caution">
    <text evidence="2">The sequence shown here is derived from an EMBL/GenBank/DDBJ whole genome shotgun (WGS) entry which is preliminary data.</text>
</comment>
<dbReference type="Proteomes" id="UP000315434">
    <property type="component" value="Unassembled WGS sequence"/>
</dbReference>
<proteinExistence type="predicted"/>
<dbReference type="AlphaFoldDB" id="A0A546XIL0"/>
<sequence>MNEHHDKQAKAAVSVETSAEPSALAANGNAQAGPGEKARQREAERKARAAKKLRENLLKRKQQVRARRAGDADDTIGLPAAKTDESSS</sequence>
<dbReference type="OrthoDB" id="8305205at2"/>
<name>A0A546XIL0_RHIRH</name>
<accession>A0A546XIL0</accession>
<reference evidence="2 3" key="1">
    <citation type="journal article" date="2019" name="Appl. Microbiol. Biotechnol.">
        <title>Differential efficiency of wild type rhizogenic strains for rol gene transformation of plants.</title>
        <authorList>
            <person name="Desmet S."/>
            <person name="De Keyser E."/>
            <person name="Van Vaerenbergh J."/>
            <person name="Baeyen S."/>
            <person name="Van Huylenbroeck J."/>
            <person name="Geelen D."/>
            <person name="Dhooghe E."/>
        </authorList>
    </citation>
    <scope>NUCLEOTIDE SEQUENCE [LARGE SCALE GENOMIC DNA]</scope>
    <source>
        <strain evidence="2 3">GBBC3284</strain>
    </source>
</reference>
<organism evidence="2 3">
    <name type="scientific">Rhizobium rhizogenes</name>
    <name type="common">Agrobacterium rhizogenes</name>
    <dbReference type="NCBI Taxonomy" id="359"/>
    <lineage>
        <taxon>Bacteria</taxon>
        <taxon>Pseudomonadati</taxon>
        <taxon>Pseudomonadota</taxon>
        <taxon>Alphaproteobacteria</taxon>
        <taxon>Hyphomicrobiales</taxon>
        <taxon>Rhizobiaceae</taxon>
        <taxon>Rhizobium/Agrobacterium group</taxon>
        <taxon>Rhizobium</taxon>
    </lineage>
</organism>